<evidence type="ECO:0000256" key="2">
    <source>
        <dbReference type="ARBA" id="ARBA00022741"/>
    </source>
</evidence>
<dbReference type="PANTHER" id="PTHR24223:SF269">
    <property type="entry name" value="ABC MULTIDRUG TRANSPORTER (EUROFUNG)-RELATED"/>
    <property type="match status" value="1"/>
</dbReference>
<evidence type="ECO:0000256" key="3">
    <source>
        <dbReference type="ARBA" id="ARBA00022840"/>
    </source>
</evidence>
<keyword evidence="4" id="KW-0472">Membrane</keyword>
<evidence type="ECO:0000256" key="1">
    <source>
        <dbReference type="ARBA" id="ARBA00004141"/>
    </source>
</evidence>
<proteinExistence type="predicted"/>
<feature type="domain" description="ABC transporter" evidence="5">
    <location>
        <begin position="132"/>
        <end position="362"/>
    </location>
</feature>
<dbReference type="InterPro" id="IPR050173">
    <property type="entry name" value="ABC_transporter_C-like"/>
</dbReference>
<dbReference type="InterPro" id="IPR017871">
    <property type="entry name" value="ABC_transporter-like_CS"/>
</dbReference>
<dbReference type="Gene3D" id="3.40.50.300">
    <property type="entry name" value="P-loop containing nucleotide triphosphate hydrolases"/>
    <property type="match status" value="1"/>
</dbReference>
<dbReference type="CDD" id="cd03250">
    <property type="entry name" value="ABCC_MRP_domain1"/>
    <property type="match status" value="1"/>
</dbReference>
<protein>
    <recommendedName>
        <fullName evidence="5">ABC transporter domain-containing protein</fullName>
    </recommendedName>
</protein>
<keyword evidence="3" id="KW-0067">ATP-binding</keyword>
<dbReference type="Proteomes" id="UP001219355">
    <property type="component" value="Chromosome 3"/>
</dbReference>
<keyword evidence="4" id="KW-1133">Transmembrane helix</keyword>
<keyword evidence="2" id="KW-0547">Nucleotide-binding</keyword>
<sequence length="431" mass="46935">MMTVVYHIFTVATATLPAIWSPAIAFIAFTIQAKIQHSNLLSTEQAFTSLALISLVTIPAESFMVAIPHAGACLGCFTRIQDYLRLPCRTDRRGGPLPPPDKALPSATRSLHDVELEGLTSKPSILHAENVICLKNVTVCPAPATSPVLNNITLTIAPSSLVMIVGPVGSGKTTLIKAILGELPCESGLITVTPAPLAYCHQKPWLTNTSILQSICGLHGDQAVDERWYKAVVYACCLEEDIKLWPDGSHTIIGNNGLMLSGGQRQRLALARAIYARRNVLLLDDVFNALDAATMDTIFTRLWGKQGLLRKLNSTVVLVTHSTKHVHLADKLVVLDKGRIVQDGSGDAIGSGAEALRDIMLEPQQLLEKETQSPREAKELFGLQTNEQDLARRTGDIEVYKYYANSIGWKYTALFVIANIGYAFAVAFPRE</sequence>
<dbReference type="GO" id="GO:0016887">
    <property type="term" value="F:ATP hydrolysis activity"/>
    <property type="evidence" value="ECO:0007669"/>
    <property type="project" value="InterPro"/>
</dbReference>
<dbReference type="InterPro" id="IPR027417">
    <property type="entry name" value="P-loop_NTPase"/>
</dbReference>
<dbReference type="AlphaFoldDB" id="A0AAF0IKX7"/>
<dbReference type="SUPFAM" id="SSF52540">
    <property type="entry name" value="P-loop containing nucleoside triphosphate hydrolases"/>
    <property type="match status" value="1"/>
</dbReference>
<dbReference type="EMBL" id="CP120629">
    <property type="protein sequence ID" value="WEW60176.1"/>
    <property type="molecule type" value="Genomic_DNA"/>
</dbReference>
<dbReference type="PROSITE" id="PS50893">
    <property type="entry name" value="ABC_TRANSPORTER_2"/>
    <property type="match status" value="1"/>
</dbReference>
<evidence type="ECO:0000256" key="4">
    <source>
        <dbReference type="SAM" id="Phobius"/>
    </source>
</evidence>
<dbReference type="InterPro" id="IPR003593">
    <property type="entry name" value="AAA+_ATPase"/>
</dbReference>
<evidence type="ECO:0000259" key="5">
    <source>
        <dbReference type="PROSITE" id="PS50893"/>
    </source>
</evidence>
<dbReference type="GO" id="GO:0042626">
    <property type="term" value="F:ATPase-coupled transmembrane transporter activity"/>
    <property type="evidence" value="ECO:0007669"/>
    <property type="project" value="TreeGrafter"/>
</dbReference>
<name>A0AAF0IKX7_9EURO</name>
<dbReference type="Pfam" id="PF00005">
    <property type="entry name" value="ABC_tran"/>
    <property type="match status" value="1"/>
</dbReference>
<dbReference type="GO" id="GO:0016020">
    <property type="term" value="C:membrane"/>
    <property type="evidence" value="ECO:0007669"/>
    <property type="project" value="UniProtKB-SubCell"/>
</dbReference>
<dbReference type="SMART" id="SM00382">
    <property type="entry name" value="AAA"/>
    <property type="match status" value="1"/>
</dbReference>
<gene>
    <name evidence="6" type="ORF">PRK78_005661</name>
</gene>
<dbReference type="PANTHER" id="PTHR24223">
    <property type="entry name" value="ATP-BINDING CASSETTE SUB-FAMILY C"/>
    <property type="match status" value="1"/>
</dbReference>
<keyword evidence="4" id="KW-0812">Transmembrane</keyword>
<comment type="subcellular location">
    <subcellularLocation>
        <location evidence="1">Membrane</location>
        <topology evidence="1">Multi-pass membrane protein</topology>
    </subcellularLocation>
</comment>
<dbReference type="GO" id="GO:0005524">
    <property type="term" value="F:ATP binding"/>
    <property type="evidence" value="ECO:0007669"/>
    <property type="project" value="UniProtKB-KW"/>
</dbReference>
<feature type="transmembrane region" description="Helical" evidence="4">
    <location>
        <begin position="408"/>
        <end position="428"/>
    </location>
</feature>
<keyword evidence="7" id="KW-1185">Reference proteome</keyword>
<dbReference type="InterPro" id="IPR003439">
    <property type="entry name" value="ABC_transporter-like_ATP-bd"/>
</dbReference>
<evidence type="ECO:0000313" key="6">
    <source>
        <dbReference type="EMBL" id="WEW60176.1"/>
    </source>
</evidence>
<reference evidence="6" key="1">
    <citation type="submission" date="2023-03" db="EMBL/GenBank/DDBJ databases">
        <title>Emydomyces testavorans Genome Sequence.</title>
        <authorList>
            <person name="Hoyer L."/>
        </authorList>
    </citation>
    <scope>NUCLEOTIDE SEQUENCE</scope>
    <source>
        <strain evidence="6">16-2883</strain>
    </source>
</reference>
<evidence type="ECO:0000313" key="7">
    <source>
        <dbReference type="Proteomes" id="UP001219355"/>
    </source>
</evidence>
<accession>A0AAF0IKX7</accession>
<dbReference type="PROSITE" id="PS00211">
    <property type="entry name" value="ABC_TRANSPORTER_1"/>
    <property type="match status" value="1"/>
</dbReference>
<organism evidence="6 7">
    <name type="scientific">Emydomyces testavorans</name>
    <dbReference type="NCBI Taxonomy" id="2070801"/>
    <lineage>
        <taxon>Eukaryota</taxon>
        <taxon>Fungi</taxon>
        <taxon>Dikarya</taxon>
        <taxon>Ascomycota</taxon>
        <taxon>Pezizomycotina</taxon>
        <taxon>Eurotiomycetes</taxon>
        <taxon>Eurotiomycetidae</taxon>
        <taxon>Onygenales</taxon>
        <taxon>Nannizziopsiaceae</taxon>
        <taxon>Emydomyces</taxon>
    </lineage>
</organism>